<dbReference type="InterPro" id="IPR000748">
    <property type="entry name" value="PsdUridine_synth_RsuA/RluB/E/F"/>
</dbReference>
<keyword evidence="2 4" id="KW-0694">RNA-binding</keyword>
<dbReference type="InterPro" id="IPR036986">
    <property type="entry name" value="S4_RNA-bd_sf"/>
</dbReference>
<dbReference type="Pfam" id="PF01479">
    <property type="entry name" value="S4"/>
    <property type="match status" value="1"/>
</dbReference>
<dbReference type="InterPro" id="IPR002942">
    <property type="entry name" value="S4_RNA-bd"/>
</dbReference>
<evidence type="ECO:0000256" key="1">
    <source>
        <dbReference type="ARBA" id="ARBA00008348"/>
    </source>
</evidence>
<dbReference type="PROSITE" id="PS50889">
    <property type="entry name" value="S4"/>
    <property type="match status" value="1"/>
</dbReference>
<evidence type="ECO:0000313" key="7">
    <source>
        <dbReference type="EMBL" id="CUO37322.1"/>
    </source>
</evidence>
<dbReference type="RefSeq" id="WP_055053986.1">
    <property type="nucleotide sequence ID" value="NZ_CYZA01000019.1"/>
</dbReference>
<dbReference type="Proteomes" id="UP000095447">
    <property type="component" value="Unassembled WGS sequence"/>
</dbReference>
<dbReference type="InterPro" id="IPR020094">
    <property type="entry name" value="TruA/RsuA/RluB/E/F_N"/>
</dbReference>
<comment type="similarity">
    <text evidence="1 5">Belongs to the pseudouridine synthase RsuA family.</text>
</comment>
<evidence type="ECO:0000256" key="3">
    <source>
        <dbReference type="ARBA" id="ARBA00023235"/>
    </source>
</evidence>
<dbReference type="CDD" id="cd02553">
    <property type="entry name" value="PseudoU_synth_RsuA"/>
    <property type="match status" value="1"/>
</dbReference>
<keyword evidence="3 5" id="KW-0413">Isomerase</keyword>
<evidence type="ECO:0000259" key="6">
    <source>
        <dbReference type="SMART" id="SM00363"/>
    </source>
</evidence>
<dbReference type="InterPro" id="IPR006145">
    <property type="entry name" value="PsdUridine_synth_RsuA/RluA"/>
</dbReference>
<evidence type="ECO:0000313" key="8">
    <source>
        <dbReference type="Proteomes" id="UP000095447"/>
    </source>
</evidence>
<dbReference type="PROSITE" id="PS01149">
    <property type="entry name" value="PSI_RSU"/>
    <property type="match status" value="1"/>
</dbReference>
<feature type="domain" description="RNA-binding S4" evidence="6">
    <location>
        <begin position="5"/>
        <end position="66"/>
    </location>
</feature>
<name>A0A174EHA2_9FIRM</name>
<organism evidence="7 8">
    <name type="scientific">Blautia obeum</name>
    <dbReference type="NCBI Taxonomy" id="40520"/>
    <lineage>
        <taxon>Bacteria</taxon>
        <taxon>Bacillati</taxon>
        <taxon>Bacillota</taxon>
        <taxon>Clostridia</taxon>
        <taxon>Lachnospirales</taxon>
        <taxon>Lachnospiraceae</taxon>
        <taxon>Blautia</taxon>
    </lineage>
</organism>
<proteinExistence type="inferred from homology"/>
<dbReference type="InterPro" id="IPR018496">
    <property type="entry name" value="PsdUridine_synth_RsuA/RluB_CS"/>
</dbReference>
<dbReference type="PANTHER" id="PTHR47683:SF4">
    <property type="entry name" value="PSEUDOURIDINE SYNTHASE"/>
    <property type="match status" value="1"/>
</dbReference>
<dbReference type="PANTHER" id="PTHR47683">
    <property type="entry name" value="PSEUDOURIDINE SYNTHASE FAMILY PROTEIN-RELATED"/>
    <property type="match status" value="1"/>
</dbReference>
<dbReference type="Gene3D" id="3.10.290.10">
    <property type="entry name" value="RNA-binding S4 domain"/>
    <property type="match status" value="1"/>
</dbReference>
<reference evidence="7 8" key="1">
    <citation type="submission" date="2015-09" db="EMBL/GenBank/DDBJ databases">
        <authorList>
            <consortium name="Pathogen Informatics"/>
        </authorList>
    </citation>
    <scope>NUCLEOTIDE SEQUENCE [LARGE SCALE GENOMIC DNA]</scope>
    <source>
        <strain evidence="7 8">2789STDY5608838</strain>
    </source>
</reference>
<evidence type="ECO:0000256" key="2">
    <source>
        <dbReference type="ARBA" id="ARBA00022884"/>
    </source>
</evidence>
<accession>A0A174EHA2</accession>
<protein>
    <recommendedName>
        <fullName evidence="5">Pseudouridine synthase</fullName>
        <ecNumber evidence="5">5.4.99.-</ecNumber>
    </recommendedName>
</protein>
<dbReference type="FunFam" id="3.10.290.10:FF:000003">
    <property type="entry name" value="Pseudouridine synthase"/>
    <property type="match status" value="1"/>
</dbReference>
<dbReference type="EC" id="5.4.99.-" evidence="5"/>
<evidence type="ECO:0000256" key="4">
    <source>
        <dbReference type="PROSITE-ProRule" id="PRU00182"/>
    </source>
</evidence>
<dbReference type="Gene3D" id="3.30.70.1560">
    <property type="entry name" value="Alpha-L RNA-binding motif"/>
    <property type="match status" value="1"/>
</dbReference>
<dbReference type="CDD" id="cd00165">
    <property type="entry name" value="S4"/>
    <property type="match status" value="1"/>
</dbReference>
<dbReference type="InterPro" id="IPR050343">
    <property type="entry name" value="RsuA_PseudoU_synthase"/>
</dbReference>
<dbReference type="GO" id="GO:0003723">
    <property type="term" value="F:RNA binding"/>
    <property type="evidence" value="ECO:0007669"/>
    <property type="project" value="UniProtKB-KW"/>
</dbReference>
<dbReference type="FunFam" id="3.30.70.1560:FF:000001">
    <property type="entry name" value="Pseudouridine synthase"/>
    <property type="match status" value="1"/>
</dbReference>
<dbReference type="GO" id="GO:0120159">
    <property type="term" value="F:rRNA pseudouridine synthase activity"/>
    <property type="evidence" value="ECO:0007669"/>
    <property type="project" value="UniProtKB-ARBA"/>
</dbReference>
<dbReference type="AlphaFoldDB" id="A0A174EHA2"/>
<dbReference type="SMART" id="SM00363">
    <property type="entry name" value="S4"/>
    <property type="match status" value="1"/>
</dbReference>
<dbReference type="Pfam" id="PF00849">
    <property type="entry name" value="PseudoU_synth_2"/>
    <property type="match status" value="1"/>
</dbReference>
<dbReference type="SUPFAM" id="SSF55120">
    <property type="entry name" value="Pseudouridine synthase"/>
    <property type="match status" value="1"/>
</dbReference>
<dbReference type="Gene3D" id="3.30.70.580">
    <property type="entry name" value="Pseudouridine synthase I, catalytic domain, N-terminal subdomain"/>
    <property type="match status" value="1"/>
</dbReference>
<dbReference type="NCBIfam" id="TIGR00093">
    <property type="entry name" value="pseudouridine synthase"/>
    <property type="match status" value="1"/>
</dbReference>
<evidence type="ECO:0000256" key="5">
    <source>
        <dbReference type="RuleBase" id="RU003887"/>
    </source>
</evidence>
<dbReference type="EMBL" id="CYZA01000019">
    <property type="protein sequence ID" value="CUO37322.1"/>
    <property type="molecule type" value="Genomic_DNA"/>
</dbReference>
<dbReference type="InterPro" id="IPR020103">
    <property type="entry name" value="PsdUridine_synth_cat_dom_sf"/>
</dbReference>
<dbReference type="GO" id="GO:0000455">
    <property type="term" value="P:enzyme-directed rRNA pseudouridine synthesis"/>
    <property type="evidence" value="ECO:0007669"/>
    <property type="project" value="UniProtKB-ARBA"/>
</dbReference>
<dbReference type="GO" id="GO:0005829">
    <property type="term" value="C:cytosol"/>
    <property type="evidence" value="ECO:0007669"/>
    <property type="project" value="UniProtKB-ARBA"/>
</dbReference>
<sequence length="255" mass="28659">MGKAVRLDKFLADAGVGTRSEVKKYIQKGKVQINGVPAKKPEIKVSEEDEVILDGNKVSRAPEFVYYLLHKPAGYISATEDKRDRTVMELVPSDRKDIFPVGRLDKDTEGLLLITDDGALAHELLSPKKHVDKTYYAVTDGCVTKEDVQRFAEGLEIGEKNPTMPAKLEILRTRKVEEAELEQYPSGWSSEIQLTIKEGKFHQVKRMTEAVGKKVVYLKRISMGVLTLPDDLKKGECRQLTAEEEKKLKDSIGRS</sequence>
<dbReference type="InterPro" id="IPR042092">
    <property type="entry name" value="PsdUridine_s_RsuA/RluB/E/F_cat"/>
</dbReference>
<gene>
    <name evidence="7" type="primary">rluB</name>
    <name evidence="7" type="ORF">ERS852395_02839</name>
</gene>
<dbReference type="SUPFAM" id="SSF55174">
    <property type="entry name" value="Alpha-L RNA-binding motif"/>
    <property type="match status" value="1"/>
</dbReference>